<evidence type="ECO:0000313" key="2">
    <source>
        <dbReference type="EMBL" id="KAJ1157266.1"/>
    </source>
</evidence>
<evidence type="ECO:0000256" key="1">
    <source>
        <dbReference type="SAM" id="MobiDB-lite"/>
    </source>
</evidence>
<proteinExistence type="predicted"/>
<reference evidence="2" key="1">
    <citation type="journal article" date="2022" name="bioRxiv">
        <title>Sequencing and chromosome-scale assembly of the giantPleurodeles waltlgenome.</title>
        <authorList>
            <person name="Brown T."/>
            <person name="Elewa A."/>
            <person name="Iarovenko S."/>
            <person name="Subramanian E."/>
            <person name="Araus A.J."/>
            <person name="Petzold A."/>
            <person name="Susuki M."/>
            <person name="Suzuki K.-i.T."/>
            <person name="Hayashi T."/>
            <person name="Toyoda A."/>
            <person name="Oliveira C."/>
            <person name="Osipova E."/>
            <person name="Leigh N.D."/>
            <person name="Simon A."/>
            <person name="Yun M.H."/>
        </authorList>
    </citation>
    <scope>NUCLEOTIDE SEQUENCE</scope>
    <source>
        <strain evidence="2">20211129_DDA</strain>
        <tissue evidence="2">Liver</tissue>
    </source>
</reference>
<dbReference type="Proteomes" id="UP001066276">
    <property type="component" value="Chromosome 5"/>
</dbReference>
<keyword evidence="3" id="KW-1185">Reference proteome</keyword>
<sequence>MTRLLLPLPTRKCSFLPPIPIHIRVMGNRGRTFAACPGTIRETIWKARRHRGSWSVAVEKEEGQEDGATSRTEDPTGNLPPAWTHEPAMREAPSADSATLDVGHFQVFEEIQRNTSFLPENSRSLSVAPRGLTVAAAARSPLAPAEGEVLEGVAEEALPRPAWGPVR</sequence>
<organism evidence="2 3">
    <name type="scientific">Pleurodeles waltl</name>
    <name type="common">Iberian ribbed newt</name>
    <dbReference type="NCBI Taxonomy" id="8319"/>
    <lineage>
        <taxon>Eukaryota</taxon>
        <taxon>Metazoa</taxon>
        <taxon>Chordata</taxon>
        <taxon>Craniata</taxon>
        <taxon>Vertebrata</taxon>
        <taxon>Euteleostomi</taxon>
        <taxon>Amphibia</taxon>
        <taxon>Batrachia</taxon>
        <taxon>Caudata</taxon>
        <taxon>Salamandroidea</taxon>
        <taxon>Salamandridae</taxon>
        <taxon>Pleurodelinae</taxon>
        <taxon>Pleurodeles</taxon>
    </lineage>
</organism>
<name>A0AAV7RWS3_PLEWA</name>
<dbReference type="EMBL" id="JANPWB010000009">
    <property type="protein sequence ID" value="KAJ1157266.1"/>
    <property type="molecule type" value="Genomic_DNA"/>
</dbReference>
<accession>A0AAV7RWS3</accession>
<protein>
    <submittedName>
        <fullName evidence="2">Uncharacterized protein</fullName>
    </submittedName>
</protein>
<dbReference type="AlphaFoldDB" id="A0AAV7RWS3"/>
<feature type="region of interest" description="Disordered" evidence="1">
    <location>
        <begin position="59"/>
        <end position="96"/>
    </location>
</feature>
<comment type="caution">
    <text evidence="2">The sequence shown here is derived from an EMBL/GenBank/DDBJ whole genome shotgun (WGS) entry which is preliminary data.</text>
</comment>
<gene>
    <name evidence="2" type="ORF">NDU88_009981</name>
</gene>
<evidence type="ECO:0000313" key="3">
    <source>
        <dbReference type="Proteomes" id="UP001066276"/>
    </source>
</evidence>